<accession>A0ABD2MX60</accession>
<evidence type="ECO:0000313" key="1">
    <source>
        <dbReference type="EMBL" id="KAL3271080.1"/>
    </source>
</evidence>
<dbReference type="PANTHER" id="PTHR19288">
    <property type="entry name" value="4-NITROPHENYLPHOSPHATASE-RELATED"/>
    <property type="match status" value="1"/>
</dbReference>
<dbReference type="Pfam" id="PF13242">
    <property type="entry name" value="Hydrolase_like"/>
    <property type="match status" value="1"/>
</dbReference>
<dbReference type="PANTHER" id="PTHR19288:SF93">
    <property type="entry name" value="FI11325P-RELATED"/>
    <property type="match status" value="1"/>
</dbReference>
<dbReference type="AlphaFoldDB" id="A0ABD2MX60"/>
<dbReference type="Proteomes" id="UP001516400">
    <property type="component" value="Unassembled WGS sequence"/>
</dbReference>
<gene>
    <name evidence="1" type="ORF">HHI36_021579</name>
</gene>
<name>A0ABD2MX60_9CUCU</name>
<dbReference type="InterPro" id="IPR006357">
    <property type="entry name" value="HAD-SF_hydro_IIA"/>
</dbReference>
<protein>
    <recommendedName>
        <fullName evidence="3">Phosphoglycolate phosphatase</fullName>
    </recommendedName>
</protein>
<keyword evidence="2" id="KW-1185">Reference proteome</keyword>
<sequence>MNYIINKDEVISTSYLTACYLKGINFEGKVYIVGSEGISQELDEINIKHTGVGPDVFTTLPDILNFVIDPEVRAVIVGMDKDFSYAKMIKAATYLNNSEIIFIGTNTDEQFPASGMKILPGTGSLVRAIECCSLRKAVIMGKPSSFVGKALVSEHGINPQRTLVIGDRCNTDIVLGTRCGFQTLLVLSGVTNLAEAQQYKKSSKEEDKELVPDVYLKTLGDLMPFLAD</sequence>
<dbReference type="SUPFAM" id="SSF56784">
    <property type="entry name" value="HAD-like"/>
    <property type="match status" value="1"/>
</dbReference>
<organism evidence="1 2">
    <name type="scientific">Cryptolaemus montrouzieri</name>
    <dbReference type="NCBI Taxonomy" id="559131"/>
    <lineage>
        <taxon>Eukaryota</taxon>
        <taxon>Metazoa</taxon>
        <taxon>Ecdysozoa</taxon>
        <taxon>Arthropoda</taxon>
        <taxon>Hexapoda</taxon>
        <taxon>Insecta</taxon>
        <taxon>Pterygota</taxon>
        <taxon>Neoptera</taxon>
        <taxon>Endopterygota</taxon>
        <taxon>Coleoptera</taxon>
        <taxon>Polyphaga</taxon>
        <taxon>Cucujiformia</taxon>
        <taxon>Coccinelloidea</taxon>
        <taxon>Coccinellidae</taxon>
        <taxon>Scymninae</taxon>
        <taxon>Scymnini</taxon>
        <taxon>Cryptolaemus</taxon>
    </lineage>
</organism>
<reference evidence="1 2" key="1">
    <citation type="journal article" date="2021" name="BMC Biol.">
        <title>Horizontally acquired antibacterial genes associated with adaptive radiation of ladybird beetles.</title>
        <authorList>
            <person name="Li H.S."/>
            <person name="Tang X.F."/>
            <person name="Huang Y.H."/>
            <person name="Xu Z.Y."/>
            <person name="Chen M.L."/>
            <person name="Du X.Y."/>
            <person name="Qiu B.Y."/>
            <person name="Chen P.T."/>
            <person name="Zhang W."/>
            <person name="Slipinski A."/>
            <person name="Escalona H.E."/>
            <person name="Waterhouse R.M."/>
            <person name="Zwick A."/>
            <person name="Pang H."/>
        </authorList>
    </citation>
    <scope>NUCLEOTIDE SEQUENCE [LARGE SCALE GENOMIC DNA]</scope>
    <source>
        <strain evidence="1">SYSU2018</strain>
    </source>
</reference>
<evidence type="ECO:0000313" key="2">
    <source>
        <dbReference type="Proteomes" id="UP001516400"/>
    </source>
</evidence>
<evidence type="ECO:0008006" key="3">
    <source>
        <dbReference type="Google" id="ProtNLM"/>
    </source>
</evidence>
<dbReference type="NCBIfam" id="TIGR01460">
    <property type="entry name" value="HAD-SF-IIA"/>
    <property type="match status" value="1"/>
</dbReference>
<comment type="caution">
    <text evidence="1">The sequence shown here is derived from an EMBL/GenBank/DDBJ whole genome shotgun (WGS) entry which is preliminary data.</text>
</comment>
<dbReference type="Gene3D" id="3.40.50.1000">
    <property type="entry name" value="HAD superfamily/HAD-like"/>
    <property type="match status" value="1"/>
</dbReference>
<proteinExistence type="predicted"/>
<dbReference type="EMBL" id="JABFTP020000042">
    <property type="protein sequence ID" value="KAL3271080.1"/>
    <property type="molecule type" value="Genomic_DNA"/>
</dbReference>
<dbReference type="InterPro" id="IPR036412">
    <property type="entry name" value="HAD-like_sf"/>
</dbReference>
<dbReference type="InterPro" id="IPR023214">
    <property type="entry name" value="HAD_sf"/>
</dbReference>